<accession>A0A975HHC1</accession>
<dbReference type="PANTHER" id="PTHR43798">
    <property type="entry name" value="MONOACYLGLYCEROL LIPASE"/>
    <property type="match status" value="1"/>
</dbReference>
<dbReference type="AlphaFoldDB" id="A0A975HHC1"/>
<reference evidence="7" key="1">
    <citation type="submission" date="2021-03" db="EMBL/GenBank/DDBJ databases">
        <title>Description of Psychrosphaera ytuae sp. nov. isolated from deep sea sediment of South China Sea.</title>
        <authorList>
            <person name="Zhang J."/>
            <person name="Xu X.-D."/>
        </authorList>
    </citation>
    <scope>NUCLEOTIDE SEQUENCE</scope>
    <source>
        <strain evidence="7">MTZ26</strain>
    </source>
</reference>
<feature type="binding site" evidence="5">
    <location>
        <position position="15"/>
    </location>
    <ligand>
        <name>substrate</name>
    </ligand>
</feature>
<comment type="subunit">
    <text evidence="5">Monomer.</text>
</comment>
<evidence type="ECO:0000313" key="7">
    <source>
        <dbReference type="EMBL" id="QTH62907.1"/>
    </source>
</evidence>
<keyword evidence="1 5" id="KW-0719">Serine esterase</keyword>
<dbReference type="EC" id="3.1.1.85" evidence="5"/>
<proteinExistence type="inferred from homology"/>
<comment type="similarity">
    <text evidence="5">Belongs to the AB hydrolase superfamily. Carboxylesterase BioH family.</text>
</comment>
<comment type="function">
    <text evidence="5">The physiological role of BioH is to remove the methyl group introduced by BioC when the pimeloyl moiety is complete. It allows to synthesize pimeloyl-ACP via the fatty acid synthetic pathway through the hydrolysis of the ester bonds of pimeloyl-ACP esters.</text>
</comment>
<dbReference type="GO" id="GO:0016020">
    <property type="term" value="C:membrane"/>
    <property type="evidence" value="ECO:0007669"/>
    <property type="project" value="TreeGrafter"/>
</dbReference>
<comment type="catalytic activity">
    <reaction evidence="5">
        <text>6-carboxyhexanoyl-[ACP] methyl ester + H2O = 6-carboxyhexanoyl-[ACP] + methanol + H(+)</text>
        <dbReference type="Rhea" id="RHEA:42700"/>
        <dbReference type="Rhea" id="RHEA-COMP:9955"/>
        <dbReference type="Rhea" id="RHEA-COMP:10186"/>
        <dbReference type="ChEBI" id="CHEBI:15377"/>
        <dbReference type="ChEBI" id="CHEBI:15378"/>
        <dbReference type="ChEBI" id="CHEBI:17790"/>
        <dbReference type="ChEBI" id="CHEBI:78846"/>
        <dbReference type="ChEBI" id="CHEBI:82735"/>
        <dbReference type="EC" id="3.1.1.85"/>
    </reaction>
</comment>
<protein>
    <recommendedName>
        <fullName evidence="5">Pimeloyl-[acyl-carrier protein] methyl ester esterase</fullName>
        <ecNumber evidence="5">3.1.1.85</ecNumber>
    </recommendedName>
    <alternativeName>
        <fullName evidence="5">Biotin synthesis protein BioH</fullName>
    </alternativeName>
    <alternativeName>
        <fullName evidence="5">Carboxylesterase BioH</fullName>
    </alternativeName>
</protein>
<evidence type="ECO:0000256" key="2">
    <source>
        <dbReference type="ARBA" id="ARBA00022490"/>
    </source>
</evidence>
<evidence type="ECO:0000256" key="5">
    <source>
        <dbReference type="HAMAP-Rule" id="MF_01260"/>
    </source>
</evidence>
<dbReference type="PANTHER" id="PTHR43798:SF31">
    <property type="entry name" value="AB HYDROLASE SUPERFAMILY PROTEIN YCLE"/>
    <property type="match status" value="1"/>
</dbReference>
<sequence>MTKTADAPIVLLHGWGMNKQVWNGVLELMPKAFRARVKVLDLPGYGENKTVLNPYSINELSQWLSSEISEPSHLLGWSLGGLIAIRYAASHPDNVLSLGLIASSPKFQQSGDWPGIKPDVLSAFSKQLQNNHQQTIQRFLAIQAMGSNTAKQDLKALKEWILSADQPHSDALSGGLELLKSVDLRKELKSLLMPVFGIFGRLDSLVPVTAVNELKVLQPNGDWLVREHVSHAPFISDPENFVQWLFEHC</sequence>
<feature type="active site" description="Nucleophile" evidence="5">
    <location>
        <position position="78"/>
    </location>
</feature>
<feature type="domain" description="AB hydrolase-1" evidence="6">
    <location>
        <begin position="8"/>
        <end position="238"/>
    </location>
</feature>
<gene>
    <name evidence="5 7" type="primary">bioH</name>
    <name evidence="7" type="ORF">J1N51_09040</name>
</gene>
<evidence type="ECO:0000313" key="8">
    <source>
        <dbReference type="Proteomes" id="UP000682739"/>
    </source>
</evidence>
<dbReference type="GO" id="GO:0005737">
    <property type="term" value="C:cytoplasm"/>
    <property type="evidence" value="ECO:0007669"/>
    <property type="project" value="UniProtKB-SubCell"/>
</dbReference>
<keyword evidence="4 5" id="KW-0378">Hydrolase</keyword>
<dbReference type="EMBL" id="CP072110">
    <property type="protein sequence ID" value="QTH62907.1"/>
    <property type="molecule type" value="Genomic_DNA"/>
</dbReference>
<dbReference type="SUPFAM" id="SSF53474">
    <property type="entry name" value="alpha/beta-Hydrolases"/>
    <property type="match status" value="1"/>
</dbReference>
<dbReference type="GO" id="GO:0090499">
    <property type="term" value="F:pimelyl-[acyl-carrier protein] methyl ester esterase activity"/>
    <property type="evidence" value="ECO:0007669"/>
    <property type="project" value="UniProtKB-EC"/>
</dbReference>
<evidence type="ECO:0000256" key="4">
    <source>
        <dbReference type="ARBA" id="ARBA00022801"/>
    </source>
</evidence>
<dbReference type="InterPro" id="IPR000073">
    <property type="entry name" value="AB_hydrolase_1"/>
</dbReference>
<keyword evidence="3 5" id="KW-0093">Biotin biosynthesis</keyword>
<comment type="pathway">
    <text evidence="5">Cofactor biosynthesis; biotin biosynthesis.</text>
</comment>
<dbReference type="InterPro" id="IPR010076">
    <property type="entry name" value="BioH"/>
</dbReference>
<dbReference type="NCBIfam" id="TIGR01738">
    <property type="entry name" value="bioH"/>
    <property type="match status" value="1"/>
</dbReference>
<evidence type="ECO:0000256" key="3">
    <source>
        <dbReference type="ARBA" id="ARBA00022756"/>
    </source>
</evidence>
<dbReference type="InterPro" id="IPR029058">
    <property type="entry name" value="AB_hydrolase_fold"/>
</dbReference>
<dbReference type="Gene3D" id="3.40.50.1820">
    <property type="entry name" value="alpha/beta hydrolase"/>
    <property type="match status" value="1"/>
</dbReference>
<dbReference type="Proteomes" id="UP000682739">
    <property type="component" value="Chromosome"/>
</dbReference>
<organism evidence="7 8">
    <name type="scientific">Psychrosphaera ytuae</name>
    <dbReference type="NCBI Taxonomy" id="2820710"/>
    <lineage>
        <taxon>Bacteria</taxon>
        <taxon>Pseudomonadati</taxon>
        <taxon>Pseudomonadota</taxon>
        <taxon>Gammaproteobacteria</taxon>
        <taxon>Alteromonadales</taxon>
        <taxon>Pseudoalteromonadaceae</taxon>
        <taxon>Psychrosphaera</taxon>
    </lineage>
</organism>
<feature type="active site" evidence="5">
    <location>
        <position position="231"/>
    </location>
</feature>
<feature type="active site" evidence="5">
    <location>
        <position position="203"/>
    </location>
</feature>
<feature type="binding site" evidence="5">
    <location>
        <begin position="78"/>
        <end position="79"/>
    </location>
    <ligand>
        <name>substrate</name>
    </ligand>
</feature>
<comment type="subcellular location">
    <subcellularLocation>
        <location evidence="5">Cytoplasm</location>
    </subcellularLocation>
</comment>
<dbReference type="KEGG" id="psym:J1N51_09040"/>
<evidence type="ECO:0000256" key="1">
    <source>
        <dbReference type="ARBA" id="ARBA00022487"/>
    </source>
</evidence>
<keyword evidence="2 5" id="KW-0963">Cytoplasm</keyword>
<dbReference type="Pfam" id="PF00561">
    <property type="entry name" value="Abhydrolase_1"/>
    <property type="match status" value="1"/>
</dbReference>
<evidence type="ECO:0000259" key="6">
    <source>
        <dbReference type="Pfam" id="PF00561"/>
    </source>
</evidence>
<dbReference type="GO" id="GO:0009102">
    <property type="term" value="P:biotin biosynthetic process"/>
    <property type="evidence" value="ECO:0007669"/>
    <property type="project" value="UniProtKB-UniRule"/>
</dbReference>
<dbReference type="HAMAP" id="MF_01260">
    <property type="entry name" value="Carboxylester"/>
    <property type="match status" value="1"/>
</dbReference>
<dbReference type="RefSeq" id="WP_208830576.1">
    <property type="nucleotide sequence ID" value="NZ_CP072110.1"/>
</dbReference>
<name>A0A975HHC1_9GAMM</name>
<keyword evidence="8" id="KW-1185">Reference proteome</keyword>
<feature type="binding site" evidence="5">
    <location>
        <begin position="139"/>
        <end position="143"/>
    </location>
    <ligand>
        <name>substrate</name>
    </ligand>
</feature>
<feature type="binding site" evidence="5">
    <location>
        <position position="231"/>
    </location>
    <ligand>
        <name>substrate</name>
    </ligand>
</feature>
<dbReference type="InterPro" id="IPR050266">
    <property type="entry name" value="AB_hydrolase_sf"/>
</dbReference>